<dbReference type="Proteomes" id="UP000249146">
    <property type="component" value="Unassembled WGS sequence"/>
</dbReference>
<gene>
    <name evidence="1" type="ORF">C1G87_0615</name>
</gene>
<proteinExistence type="predicted"/>
<dbReference type="EMBL" id="QGLC01000009">
    <property type="protein sequence ID" value="RAL69588.1"/>
    <property type="molecule type" value="Genomic_DNA"/>
</dbReference>
<reference evidence="1 2" key="1">
    <citation type="submission" date="2018-05" db="EMBL/GenBank/DDBJ databases">
        <title>Draft genome sequences of Dehalococcoides mccartyi strains RC and KS.</title>
        <authorList>
            <person name="Higgins S.A."/>
            <person name="Padilla-Crespo E."/>
            <person name="Loeffler F.E."/>
        </authorList>
    </citation>
    <scope>NUCLEOTIDE SEQUENCE [LARGE SCALE GENOMIC DNA]</scope>
    <source>
        <strain evidence="1 2">RC</strain>
    </source>
</reference>
<comment type="caution">
    <text evidence="1">The sequence shown here is derived from an EMBL/GenBank/DDBJ whole genome shotgun (WGS) entry which is preliminary data.</text>
</comment>
<accession>A0A328EPT0</accession>
<dbReference type="AlphaFoldDB" id="A0A328EPT0"/>
<sequence length="52" mass="5521">MEHLPLTAGGTAPEFHRACTQSSKALLVVFTFCQVQKNTSASSDKGISAILK</sequence>
<name>A0A328EPT0_9CHLR</name>
<evidence type="ECO:0000313" key="2">
    <source>
        <dbReference type="Proteomes" id="UP000249146"/>
    </source>
</evidence>
<evidence type="ECO:0000313" key="1">
    <source>
        <dbReference type="EMBL" id="RAL69588.1"/>
    </source>
</evidence>
<organism evidence="1 2">
    <name type="scientific">Dehalococcoides mccartyi</name>
    <dbReference type="NCBI Taxonomy" id="61435"/>
    <lineage>
        <taxon>Bacteria</taxon>
        <taxon>Bacillati</taxon>
        <taxon>Chloroflexota</taxon>
        <taxon>Dehalococcoidia</taxon>
        <taxon>Dehalococcoidales</taxon>
        <taxon>Dehalococcoidaceae</taxon>
        <taxon>Dehalococcoides</taxon>
    </lineage>
</organism>
<protein>
    <submittedName>
        <fullName evidence="1">Uncharacterized protein</fullName>
    </submittedName>
</protein>